<dbReference type="InterPro" id="IPR011008">
    <property type="entry name" value="Dimeric_a/b-barrel"/>
</dbReference>
<dbReference type="Proteomes" id="UP000250434">
    <property type="component" value="Chromosome"/>
</dbReference>
<evidence type="ECO:0000259" key="2">
    <source>
        <dbReference type="Pfam" id="PF03795"/>
    </source>
</evidence>
<evidence type="ECO:0000313" key="4">
    <source>
        <dbReference type="Proteomes" id="UP000250434"/>
    </source>
</evidence>
<gene>
    <name evidence="3" type="ORF">A4R43_08470</name>
</gene>
<dbReference type="OrthoDB" id="668782at2"/>
<dbReference type="SUPFAM" id="SSF54909">
    <property type="entry name" value="Dimeric alpha+beta barrel"/>
    <property type="match status" value="1"/>
</dbReference>
<sequence length="117" mass="12666">MKYLLLIGGPADEAEDSAEVCGREDVRAWVDEMTRRGVLLDGELLHPAEDATTLRVRDGRVLLSDGPFAETKEQIGGYNLIECASLDEAVEVASRHPVARTGLVEVRPVLDPADLPG</sequence>
<dbReference type="InterPro" id="IPR005545">
    <property type="entry name" value="YCII"/>
</dbReference>
<feature type="domain" description="YCII-related" evidence="2">
    <location>
        <begin position="1"/>
        <end position="111"/>
    </location>
</feature>
<dbReference type="EMBL" id="CP015163">
    <property type="protein sequence ID" value="AXB48361.1"/>
    <property type="molecule type" value="Genomic_DNA"/>
</dbReference>
<keyword evidence="4" id="KW-1185">Reference proteome</keyword>
<evidence type="ECO:0000256" key="1">
    <source>
        <dbReference type="ARBA" id="ARBA00007689"/>
    </source>
</evidence>
<name>A0A344LJY7_9PSEU</name>
<dbReference type="Pfam" id="PF03795">
    <property type="entry name" value="YCII"/>
    <property type="match status" value="1"/>
</dbReference>
<comment type="similarity">
    <text evidence="1">Belongs to the YciI family.</text>
</comment>
<protein>
    <submittedName>
        <fullName evidence="3">Transcription initiation protein</fullName>
    </submittedName>
</protein>
<dbReference type="AlphaFoldDB" id="A0A344LJY7"/>
<dbReference type="RefSeq" id="WP_113697442.1">
    <property type="nucleotide sequence ID" value="NZ_CP015163.1"/>
</dbReference>
<dbReference type="PANTHER" id="PTHR35174">
    <property type="entry name" value="BLL7171 PROTEIN-RELATED"/>
    <property type="match status" value="1"/>
</dbReference>
<proteinExistence type="inferred from homology"/>
<dbReference type="Gene3D" id="3.30.70.1060">
    <property type="entry name" value="Dimeric alpha+beta barrel"/>
    <property type="match status" value="1"/>
</dbReference>
<dbReference type="PANTHER" id="PTHR35174:SF3">
    <property type="entry name" value="BLL7171 PROTEIN"/>
    <property type="match status" value="1"/>
</dbReference>
<accession>A0A344LJY7</accession>
<reference evidence="3 4" key="1">
    <citation type="submission" date="2016-04" db="EMBL/GenBank/DDBJ databases">
        <title>Complete genome sequence and analysis of deep-sea sediment isolate, Amycolatopsis sp. WP1.</title>
        <authorList>
            <person name="Wang H."/>
            <person name="Chen S."/>
            <person name="Wu Q."/>
        </authorList>
    </citation>
    <scope>NUCLEOTIDE SEQUENCE [LARGE SCALE GENOMIC DNA]</scope>
    <source>
        <strain evidence="3 4">WP1</strain>
    </source>
</reference>
<organism evidence="3 4">
    <name type="scientific">Amycolatopsis albispora</name>
    <dbReference type="NCBI Taxonomy" id="1804986"/>
    <lineage>
        <taxon>Bacteria</taxon>
        <taxon>Bacillati</taxon>
        <taxon>Actinomycetota</taxon>
        <taxon>Actinomycetes</taxon>
        <taxon>Pseudonocardiales</taxon>
        <taxon>Pseudonocardiaceae</taxon>
        <taxon>Amycolatopsis</taxon>
    </lineage>
</organism>
<dbReference type="KEGG" id="aab:A4R43_08470"/>
<evidence type="ECO:0000313" key="3">
    <source>
        <dbReference type="EMBL" id="AXB48361.1"/>
    </source>
</evidence>